<evidence type="ECO:0000256" key="4">
    <source>
        <dbReference type="ARBA" id="ARBA00023040"/>
    </source>
</evidence>
<dbReference type="PROSITE" id="PS00237">
    <property type="entry name" value="G_PROTEIN_RECEP_F1_1"/>
    <property type="match status" value="1"/>
</dbReference>
<evidence type="ECO:0000256" key="9">
    <source>
        <dbReference type="RuleBase" id="RU000688"/>
    </source>
</evidence>
<dbReference type="InterPro" id="IPR047160">
    <property type="entry name" value="GP183-like"/>
</dbReference>
<dbReference type="eggNOG" id="ENOG502QQI9">
    <property type="taxonomic scope" value="Eukaryota"/>
</dbReference>
<feature type="transmembrane region" description="Helical" evidence="10">
    <location>
        <begin position="58"/>
        <end position="77"/>
    </location>
</feature>
<reference evidence="12 13" key="1">
    <citation type="journal article" date="2008" name="Nature">
        <title>Genome analysis of the platypus reveals unique signatures of evolution.</title>
        <authorList>
            <person name="Warren W.C."/>
            <person name="Hillier L.W."/>
            <person name="Marshall Graves J.A."/>
            <person name="Birney E."/>
            <person name="Ponting C.P."/>
            <person name="Grutzner F."/>
            <person name="Belov K."/>
            <person name="Miller W."/>
            <person name="Clarke L."/>
            <person name="Chinwalla A.T."/>
            <person name="Yang S.P."/>
            <person name="Heger A."/>
            <person name="Locke D.P."/>
            <person name="Miethke P."/>
            <person name="Waters P.D."/>
            <person name="Veyrunes F."/>
            <person name="Fulton L."/>
            <person name="Fulton B."/>
            <person name="Graves T."/>
            <person name="Wallis J."/>
            <person name="Puente X.S."/>
            <person name="Lopez-Otin C."/>
            <person name="Ordonez G.R."/>
            <person name="Eichler E.E."/>
            <person name="Chen L."/>
            <person name="Cheng Z."/>
            <person name="Deakin J.E."/>
            <person name="Alsop A."/>
            <person name="Thompson K."/>
            <person name="Kirby P."/>
            <person name="Papenfuss A.T."/>
            <person name="Wakefield M.J."/>
            <person name="Olender T."/>
            <person name="Lancet D."/>
            <person name="Huttley G.A."/>
            <person name="Smit A.F."/>
            <person name="Pask A."/>
            <person name="Temple-Smith P."/>
            <person name="Batzer M.A."/>
            <person name="Walker J.A."/>
            <person name="Konkel M.K."/>
            <person name="Harris R.S."/>
            <person name="Whittington C.M."/>
            <person name="Wong E.S."/>
            <person name="Gemmell N.J."/>
            <person name="Buschiazzo E."/>
            <person name="Vargas Jentzsch I.M."/>
            <person name="Merkel A."/>
            <person name="Schmitz J."/>
            <person name="Zemann A."/>
            <person name="Churakov G."/>
            <person name="Kriegs J.O."/>
            <person name="Brosius J."/>
            <person name="Murchison E.P."/>
            <person name="Sachidanandam R."/>
            <person name="Smith C."/>
            <person name="Hannon G.J."/>
            <person name="Tsend-Ayush E."/>
            <person name="McMillan D."/>
            <person name="Attenborough R."/>
            <person name="Rens W."/>
            <person name="Ferguson-Smith M."/>
            <person name="Lefevre C.M."/>
            <person name="Sharp J.A."/>
            <person name="Nicholas K.R."/>
            <person name="Ray D.A."/>
            <person name="Kube M."/>
            <person name="Reinhardt R."/>
            <person name="Pringle T.H."/>
            <person name="Taylor J."/>
            <person name="Jones R.C."/>
            <person name="Nixon B."/>
            <person name="Dacheux J.L."/>
            <person name="Niwa H."/>
            <person name="Sekita Y."/>
            <person name="Huang X."/>
            <person name="Stark A."/>
            <person name="Kheradpour P."/>
            <person name="Kellis M."/>
            <person name="Flicek P."/>
            <person name="Chen Y."/>
            <person name="Webber C."/>
            <person name="Hardison R."/>
            <person name="Nelson J."/>
            <person name="Hallsworth-Pepin K."/>
            <person name="Delehaunty K."/>
            <person name="Markovic C."/>
            <person name="Minx P."/>
            <person name="Feng Y."/>
            <person name="Kremitzki C."/>
            <person name="Mitreva M."/>
            <person name="Glasscock J."/>
            <person name="Wylie T."/>
            <person name="Wohldmann P."/>
            <person name="Thiru P."/>
            <person name="Nhan M.N."/>
            <person name="Pohl C.S."/>
            <person name="Smith S.M."/>
            <person name="Hou S."/>
            <person name="Nefedov M."/>
            <person name="de Jong P.J."/>
            <person name="Renfree M.B."/>
            <person name="Mardis E.R."/>
            <person name="Wilson R.K."/>
        </authorList>
    </citation>
    <scope>NUCLEOTIDE SEQUENCE [LARGE SCALE GENOMIC DNA]</scope>
    <source>
        <strain evidence="12 13">Glennie</strain>
    </source>
</reference>
<keyword evidence="4 9" id="KW-0297">G-protein coupled receptor</keyword>
<dbReference type="HOGENOM" id="CLU_009579_8_2_1"/>
<evidence type="ECO:0000259" key="11">
    <source>
        <dbReference type="PROSITE" id="PS50262"/>
    </source>
</evidence>
<keyword evidence="13" id="KW-1185">Reference proteome</keyword>
<dbReference type="OMA" id="CLQLTVC"/>
<dbReference type="Pfam" id="PF00001">
    <property type="entry name" value="7tm_1"/>
    <property type="match status" value="1"/>
</dbReference>
<dbReference type="Gene3D" id="1.20.1070.10">
    <property type="entry name" value="Rhodopsin 7-helix transmembrane proteins"/>
    <property type="match status" value="1"/>
</dbReference>
<feature type="transmembrane region" description="Helical" evidence="10">
    <location>
        <begin position="22"/>
        <end position="46"/>
    </location>
</feature>
<dbReference type="InterPro" id="IPR017452">
    <property type="entry name" value="GPCR_Rhodpsn_7TM"/>
</dbReference>
<feature type="transmembrane region" description="Helical" evidence="10">
    <location>
        <begin position="184"/>
        <end position="210"/>
    </location>
</feature>
<evidence type="ECO:0000313" key="13">
    <source>
        <dbReference type="Proteomes" id="UP000002279"/>
    </source>
</evidence>
<dbReference type="PROSITE" id="PS50262">
    <property type="entry name" value="G_PROTEIN_RECEP_F1_2"/>
    <property type="match status" value="1"/>
</dbReference>
<evidence type="ECO:0000256" key="1">
    <source>
        <dbReference type="ARBA" id="ARBA00004141"/>
    </source>
</evidence>
<dbReference type="GO" id="GO:0008142">
    <property type="term" value="F:oxysterol binding"/>
    <property type="evidence" value="ECO:0007669"/>
    <property type="project" value="InterPro"/>
</dbReference>
<dbReference type="Ensembl" id="ENSOANT00000011144.2">
    <property type="protein sequence ID" value="ENSOANP00000011142.3"/>
    <property type="gene ID" value="ENSOANG00000006993.2"/>
</dbReference>
<evidence type="ECO:0000313" key="12">
    <source>
        <dbReference type="Ensembl" id="ENSOANP00000011142.3"/>
    </source>
</evidence>
<proteinExistence type="inferred from homology"/>
<dbReference type="GO" id="GO:0004930">
    <property type="term" value="F:G protein-coupled receptor activity"/>
    <property type="evidence" value="ECO:0000318"/>
    <property type="project" value="GO_Central"/>
</dbReference>
<feature type="transmembrane region" description="Helical" evidence="10">
    <location>
        <begin position="97"/>
        <end position="116"/>
    </location>
</feature>
<dbReference type="GO" id="GO:0016020">
    <property type="term" value="C:membrane"/>
    <property type="evidence" value="ECO:0007669"/>
    <property type="project" value="UniProtKB-SubCell"/>
</dbReference>
<comment type="similarity">
    <text evidence="9">Belongs to the G-protein coupled receptor 1 family.</text>
</comment>
<dbReference type="InterPro" id="IPR000276">
    <property type="entry name" value="GPCR_Rhodpsn"/>
</dbReference>
<comment type="subcellular location">
    <subcellularLocation>
        <location evidence="1">Membrane</location>
        <topology evidence="1">Multi-pass membrane protein</topology>
    </subcellularLocation>
</comment>
<sequence>DIQACLAILLCSEPRQYPAMGIVLSIFYIGVLVFGFLGNFLAFCIIGCKRKRNSTDLYLLNLSMSDLLFTLALPGRISYFIQAFSWNFGDWACRLTALLFFMNTYGSIYLMTFVSVDRYIAVVSTRRCHNLRKVGVVRWICAFAWGLAFLLNVPLLLRPITSKMGDRVACMDLNNIEGIFKHPLIVLISCIIVFSVPVGIILFCYVKITLKLIRSARRNSLPKRIGNDKKACVVSMMVLIIVVVCFSPYHLIVIQFMIRMITYQTSCSEQVKFKVSLQITMMIMNANCCIDPIIYFFACKSYKKKLLSILHRTGVTFLSSLGQTSSQSNSSNQTAGLS</sequence>
<feature type="transmembrane region" description="Helical" evidence="10">
    <location>
        <begin position="278"/>
        <end position="298"/>
    </location>
</feature>
<dbReference type="Proteomes" id="UP000002279">
    <property type="component" value="Chromosome 10"/>
</dbReference>
<keyword evidence="7 9" id="KW-0675">Receptor</keyword>
<evidence type="ECO:0000256" key="10">
    <source>
        <dbReference type="SAM" id="Phobius"/>
    </source>
</evidence>
<dbReference type="SUPFAM" id="SSF81321">
    <property type="entry name" value="Family A G protein-coupled receptor-like"/>
    <property type="match status" value="1"/>
</dbReference>
<reference evidence="12" key="3">
    <citation type="submission" date="2025-09" db="UniProtKB">
        <authorList>
            <consortium name="Ensembl"/>
        </authorList>
    </citation>
    <scope>IDENTIFICATION</scope>
    <source>
        <strain evidence="12">Glennie</strain>
    </source>
</reference>
<dbReference type="PRINTS" id="PR00237">
    <property type="entry name" value="GPCRRHODOPSN"/>
</dbReference>
<feature type="transmembrane region" description="Helical" evidence="10">
    <location>
        <begin position="231"/>
        <end position="258"/>
    </location>
</feature>
<evidence type="ECO:0000256" key="3">
    <source>
        <dbReference type="ARBA" id="ARBA00022989"/>
    </source>
</evidence>
<feature type="transmembrane region" description="Helical" evidence="10">
    <location>
        <begin position="136"/>
        <end position="157"/>
    </location>
</feature>
<keyword evidence="5 10" id="KW-0472">Membrane</keyword>
<dbReference type="GeneTree" id="ENSGT01030000234518"/>
<dbReference type="AlphaFoldDB" id="F7CXZ8"/>
<reference evidence="12" key="2">
    <citation type="submission" date="2025-08" db="UniProtKB">
        <authorList>
            <consortium name="Ensembl"/>
        </authorList>
    </citation>
    <scope>IDENTIFICATION</scope>
    <source>
        <strain evidence="12">Glennie</strain>
    </source>
</reference>
<evidence type="ECO:0000256" key="8">
    <source>
        <dbReference type="ARBA" id="ARBA00023224"/>
    </source>
</evidence>
<name>F7CXZ8_ORNAN</name>
<dbReference type="FunFam" id="1.20.1070.10:FF:000017">
    <property type="entry name" value="lysophosphatidic acid receptor 4"/>
    <property type="match status" value="1"/>
</dbReference>
<evidence type="ECO:0000256" key="5">
    <source>
        <dbReference type="ARBA" id="ARBA00023136"/>
    </source>
</evidence>
<keyword evidence="2 9" id="KW-0812">Transmembrane</keyword>
<protein>
    <recommendedName>
        <fullName evidence="11">G-protein coupled receptors family 1 profile domain-containing protein</fullName>
    </recommendedName>
</protein>
<evidence type="ECO:0000256" key="7">
    <source>
        <dbReference type="ARBA" id="ARBA00023170"/>
    </source>
</evidence>
<keyword evidence="6" id="KW-1015">Disulfide bond</keyword>
<dbReference type="PANTHER" id="PTHR24237:SF38">
    <property type="entry name" value="G-PROTEIN COUPLED RECEPTORS FAMILY 1 PROFILE DOMAIN-CONTAINING PROTEIN"/>
    <property type="match status" value="1"/>
</dbReference>
<dbReference type="PANTHER" id="PTHR24237">
    <property type="entry name" value="G-PROTEIN COUPLED RECEPTOR"/>
    <property type="match status" value="1"/>
</dbReference>
<organism evidence="12 13">
    <name type="scientific">Ornithorhynchus anatinus</name>
    <name type="common">Duckbill platypus</name>
    <dbReference type="NCBI Taxonomy" id="9258"/>
    <lineage>
        <taxon>Eukaryota</taxon>
        <taxon>Metazoa</taxon>
        <taxon>Chordata</taxon>
        <taxon>Craniata</taxon>
        <taxon>Vertebrata</taxon>
        <taxon>Euteleostomi</taxon>
        <taxon>Mammalia</taxon>
        <taxon>Monotremata</taxon>
        <taxon>Ornithorhynchidae</taxon>
        <taxon>Ornithorhynchus</taxon>
    </lineage>
</organism>
<gene>
    <name evidence="12" type="primary">LOC100074903</name>
</gene>
<dbReference type="PRINTS" id="PR01157">
    <property type="entry name" value="P2YPURNOCPTR"/>
</dbReference>
<accession>F7CXZ8</accession>
<evidence type="ECO:0000256" key="2">
    <source>
        <dbReference type="ARBA" id="ARBA00022692"/>
    </source>
</evidence>
<keyword evidence="8 9" id="KW-0807">Transducer</keyword>
<dbReference type="STRING" id="9258.ENSOANP00000011142"/>
<dbReference type="InParanoid" id="F7CXZ8"/>
<evidence type="ECO:0000256" key="6">
    <source>
        <dbReference type="ARBA" id="ARBA00023157"/>
    </source>
</evidence>
<keyword evidence="3 10" id="KW-1133">Transmembrane helix</keyword>
<feature type="domain" description="G-protein coupled receptors family 1 profile" evidence="11">
    <location>
        <begin position="38"/>
        <end position="295"/>
    </location>
</feature>